<organism evidence="3 4">
    <name type="scientific">Paenibacillus mellifer</name>
    <dbReference type="NCBI Taxonomy" id="2937794"/>
    <lineage>
        <taxon>Bacteria</taxon>
        <taxon>Bacillati</taxon>
        <taxon>Bacillota</taxon>
        <taxon>Bacilli</taxon>
        <taxon>Bacillales</taxon>
        <taxon>Paenibacillaceae</taxon>
        <taxon>Paenibacillus</taxon>
    </lineage>
</organism>
<accession>A0A9X2BNU3</accession>
<dbReference type="AlphaFoldDB" id="A0A9X2BNU3"/>
<keyword evidence="2" id="KW-0560">Oxidoreductase</keyword>
<comment type="caution">
    <text evidence="3">The sequence shown here is derived from an EMBL/GenBank/DDBJ whole genome shotgun (WGS) entry which is preliminary data.</text>
</comment>
<protein>
    <submittedName>
        <fullName evidence="3">SDR family NAD(P)-dependent oxidoreductase</fullName>
    </submittedName>
</protein>
<gene>
    <name evidence="3" type="ORF">M0651_05360</name>
</gene>
<dbReference type="Pfam" id="PF00106">
    <property type="entry name" value="adh_short"/>
    <property type="match status" value="1"/>
</dbReference>
<keyword evidence="4" id="KW-1185">Reference proteome</keyword>
<dbReference type="EMBL" id="JALPRK010000003">
    <property type="protein sequence ID" value="MCK8486602.1"/>
    <property type="molecule type" value="Genomic_DNA"/>
</dbReference>
<reference evidence="3" key="1">
    <citation type="submission" date="2022-04" db="EMBL/GenBank/DDBJ databases">
        <authorList>
            <person name="Seo M.-J."/>
        </authorList>
    </citation>
    <scope>NUCLEOTIDE SEQUENCE</scope>
    <source>
        <strain evidence="3">MBLB2552</strain>
    </source>
</reference>
<dbReference type="PANTHER" id="PTHR24320:SF152">
    <property type="entry name" value="SHORT-CHAIN DEHYDROGENASE_REDUCTASE FAMILY PROTEIN"/>
    <property type="match status" value="1"/>
</dbReference>
<dbReference type="RefSeq" id="WP_248550812.1">
    <property type="nucleotide sequence ID" value="NZ_JALPRK010000003.1"/>
</dbReference>
<proteinExistence type="inferred from homology"/>
<evidence type="ECO:0000313" key="4">
    <source>
        <dbReference type="Proteomes" id="UP001139534"/>
    </source>
</evidence>
<evidence type="ECO:0000313" key="3">
    <source>
        <dbReference type="EMBL" id="MCK8486602.1"/>
    </source>
</evidence>
<dbReference type="Gene3D" id="3.40.50.720">
    <property type="entry name" value="NAD(P)-binding Rossmann-like Domain"/>
    <property type="match status" value="1"/>
</dbReference>
<dbReference type="InterPro" id="IPR002347">
    <property type="entry name" value="SDR_fam"/>
</dbReference>
<name>A0A9X2BNU3_9BACL</name>
<dbReference type="InterPro" id="IPR036291">
    <property type="entry name" value="NAD(P)-bd_dom_sf"/>
</dbReference>
<dbReference type="SUPFAM" id="SSF51735">
    <property type="entry name" value="NAD(P)-binding Rossmann-fold domains"/>
    <property type="match status" value="1"/>
</dbReference>
<sequence>MPHPEKSILLTGGNTGLGFQAALAIAKASPDWHILIASRNPVRGEAAVRDLIHASGHPHLSYLPLDLANLSSIKHLADRLAQEEFPPLHAIVCNAGSQFVQDTQTTDDGVEATFGVNHLGHFLLVRLLLDQLQEPGRILVVSSDTHDPRQRTGMPAPRYAAPAQLANPEASDSLLAGLPPLTRGQIRYTTSKLCNLYFAYELSHRLQSASRSIEVAAFNPGMMPGKDSSLARDYRPMLRFMWNHVLPLMRFLRPAIRSTKISGGHLAQLLLRQDFTNGSYWDGTKPIASSEESYNRERAAELWDWSCERLRLAKNL</sequence>
<evidence type="ECO:0000256" key="2">
    <source>
        <dbReference type="ARBA" id="ARBA00023002"/>
    </source>
</evidence>
<dbReference type="Proteomes" id="UP001139534">
    <property type="component" value="Unassembled WGS sequence"/>
</dbReference>
<dbReference type="GO" id="GO:0016491">
    <property type="term" value="F:oxidoreductase activity"/>
    <property type="evidence" value="ECO:0007669"/>
    <property type="project" value="UniProtKB-KW"/>
</dbReference>
<evidence type="ECO:0000256" key="1">
    <source>
        <dbReference type="ARBA" id="ARBA00006484"/>
    </source>
</evidence>
<dbReference type="PANTHER" id="PTHR24320">
    <property type="entry name" value="RETINOL DEHYDROGENASE"/>
    <property type="match status" value="1"/>
</dbReference>
<comment type="similarity">
    <text evidence="1">Belongs to the short-chain dehydrogenases/reductases (SDR) family.</text>
</comment>